<name>A0A0V1KI13_9BILA</name>
<gene>
    <name evidence="1" type="ORF">T02_2376</name>
</gene>
<organism evidence="1 2">
    <name type="scientific">Trichinella nativa</name>
    <dbReference type="NCBI Taxonomy" id="6335"/>
    <lineage>
        <taxon>Eukaryota</taxon>
        <taxon>Metazoa</taxon>
        <taxon>Ecdysozoa</taxon>
        <taxon>Nematoda</taxon>
        <taxon>Enoplea</taxon>
        <taxon>Dorylaimia</taxon>
        <taxon>Trichinellida</taxon>
        <taxon>Trichinellidae</taxon>
        <taxon>Trichinella</taxon>
    </lineage>
</organism>
<dbReference type="AlphaFoldDB" id="A0A0V1KI13"/>
<sequence>MARGLLFRSEWGCSASQGESTPIQQYNFNLAENSVSNQQGQSTL</sequence>
<keyword evidence="2" id="KW-1185">Reference proteome</keyword>
<evidence type="ECO:0000313" key="1">
    <source>
        <dbReference type="EMBL" id="KRZ46868.1"/>
    </source>
</evidence>
<accession>A0A0V1KI13</accession>
<protein>
    <submittedName>
        <fullName evidence="1">Uncharacterized protein</fullName>
    </submittedName>
</protein>
<dbReference type="EMBL" id="JYDW01001945">
    <property type="protein sequence ID" value="KRZ46868.1"/>
    <property type="molecule type" value="Genomic_DNA"/>
</dbReference>
<reference evidence="1 2" key="1">
    <citation type="submission" date="2015-05" db="EMBL/GenBank/DDBJ databases">
        <title>Evolution of Trichinella species and genotypes.</title>
        <authorList>
            <person name="Korhonen P.K."/>
            <person name="Edoardo P."/>
            <person name="Giuseppe L.R."/>
            <person name="Gasser R.B."/>
        </authorList>
    </citation>
    <scope>NUCLEOTIDE SEQUENCE [LARGE SCALE GENOMIC DNA]</scope>
    <source>
        <strain evidence="1">ISS10</strain>
    </source>
</reference>
<evidence type="ECO:0000313" key="2">
    <source>
        <dbReference type="Proteomes" id="UP000054721"/>
    </source>
</evidence>
<dbReference type="Proteomes" id="UP000054721">
    <property type="component" value="Unassembled WGS sequence"/>
</dbReference>
<comment type="caution">
    <text evidence="1">The sequence shown here is derived from an EMBL/GenBank/DDBJ whole genome shotgun (WGS) entry which is preliminary data.</text>
</comment>
<proteinExistence type="predicted"/>